<reference evidence="3 4" key="1">
    <citation type="submission" date="2019-07" db="EMBL/GenBank/DDBJ databases">
        <title>Whole genome shotgun sequence of Actinotalea fermentans NBRC 105374.</title>
        <authorList>
            <person name="Hosoyama A."/>
            <person name="Uohara A."/>
            <person name="Ohji S."/>
            <person name="Ichikawa N."/>
        </authorList>
    </citation>
    <scope>NUCLEOTIDE SEQUENCE [LARGE SCALE GENOMIC DNA]</scope>
    <source>
        <strain evidence="3 4">NBRC 105374</strain>
    </source>
</reference>
<dbReference type="InterPro" id="IPR014721">
    <property type="entry name" value="Ribsml_uS5_D2-typ_fold_subgr"/>
</dbReference>
<organism evidence="3 4">
    <name type="scientific">Actinotalea fermentans</name>
    <dbReference type="NCBI Taxonomy" id="43671"/>
    <lineage>
        <taxon>Bacteria</taxon>
        <taxon>Bacillati</taxon>
        <taxon>Actinomycetota</taxon>
        <taxon>Actinomycetes</taxon>
        <taxon>Micrococcales</taxon>
        <taxon>Cellulomonadaceae</taxon>
        <taxon>Actinotalea</taxon>
    </lineage>
</organism>
<dbReference type="Gene3D" id="3.30.230.10">
    <property type="match status" value="1"/>
</dbReference>
<gene>
    <name evidence="3" type="ORF">AFE02nite_23870</name>
</gene>
<dbReference type="InterPro" id="IPR001478">
    <property type="entry name" value="PDZ"/>
</dbReference>
<dbReference type="GO" id="GO:0004252">
    <property type="term" value="F:serine-type endopeptidase activity"/>
    <property type="evidence" value="ECO:0007669"/>
    <property type="project" value="InterPro"/>
</dbReference>
<dbReference type="Gene3D" id="2.30.42.10">
    <property type="match status" value="1"/>
</dbReference>
<dbReference type="RefSeq" id="WP_052114029.1">
    <property type="nucleotide sequence ID" value="NZ_BJYK01000009.1"/>
</dbReference>
<name>A0A511YZQ8_9CELL</name>
<keyword evidence="4" id="KW-1185">Reference proteome</keyword>
<sequence length="385" mass="39383">MNERASSGPTWPPTPVAEPLPEPFPAPFEAPEVPVTPRALTLSIATVVTALLVGGASLVSVPYAVNSPGPTFNTLGEHDGVPLIDAVGAPMYPSEGELRFTTVRLRGGPGNPVTLVRMVGGWLDDAVTVVPVEDVLPTDQTPEEIDQQSQAAMISSQENATVSALEELGYEVPTTLTVAQAIEGTGAFGVLEAEDVLLAVDGERLTSFSDLSAAMGEVTAGDDVTVTVERDGAERDVTLTTTDGGDGRALLGVYVDPVFDLPVDVRIQIEDVGGPSAGLMFSLGIINALTEEDETGGESIAGTGTMDLAGTVGPIGGIVQKMTGARHDGADWFLAPESNCAEAVGHEPGGLHVAAVATLAEARAAVEAIGSGHGDQLRTCADAVG</sequence>
<dbReference type="InterPro" id="IPR008269">
    <property type="entry name" value="Lon_proteolytic"/>
</dbReference>
<dbReference type="EMBL" id="BJYK01000009">
    <property type="protein sequence ID" value="GEN80653.1"/>
    <property type="molecule type" value="Genomic_DNA"/>
</dbReference>
<feature type="compositionally biased region" description="Pro residues" evidence="1">
    <location>
        <begin position="10"/>
        <end position="25"/>
    </location>
</feature>
<feature type="region of interest" description="Disordered" evidence="1">
    <location>
        <begin position="1"/>
        <end position="25"/>
    </location>
</feature>
<dbReference type="InterPro" id="IPR020568">
    <property type="entry name" value="Ribosomal_Su5_D2-typ_SF"/>
</dbReference>
<dbReference type="Pfam" id="PF05362">
    <property type="entry name" value="Lon_C"/>
    <property type="match status" value="1"/>
</dbReference>
<evidence type="ECO:0000313" key="4">
    <source>
        <dbReference type="Proteomes" id="UP000321484"/>
    </source>
</evidence>
<proteinExistence type="predicted"/>
<evidence type="ECO:0000256" key="1">
    <source>
        <dbReference type="SAM" id="MobiDB-lite"/>
    </source>
</evidence>
<dbReference type="GO" id="GO:0004176">
    <property type="term" value="F:ATP-dependent peptidase activity"/>
    <property type="evidence" value="ECO:0007669"/>
    <property type="project" value="InterPro"/>
</dbReference>
<dbReference type="PROSITE" id="PS50106">
    <property type="entry name" value="PDZ"/>
    <property type="match status" value="1"/>
</dbReference>
<dbReference type="Pfam" id="PF13180">
    <property type="entry name" value="PDZ_2"/>
    <property type="match status" value="1"/>
</dbReference>
<feature type="domain" description="PDZ" evidence="2">
    <location>
        <begin position="153"/>
        <end position="232"/>
    </location>
</feature>
<dbReference type="OrthoDB" id="2356897at2"/>
<dbReference type="SUPFAM" id="SSF50156">
    <property type="entry name" value="PDZ domain-like"/>
    <property type="match status" value="1"/>
</dbReference>
<accession>A0A511YZQ8</accession>
<evidence type="ECO:0000259" key="2">
    <source>
        <dbReference type="PROSITE" id="PS50106"/>
    </source>
</evidence>
<dbReference type="InterPro" id="IPR036034">
    <property type="entry name" value="PDZ_sf"/>
</dbReference>
<evidence type="ECO:0000313" key="3">
    <source>
        <dbReference type="EMBL" id="GEN80653.1"/>
    </source>
</evidence>
<dbReference type="SUPFAM" id="SSF54211">
    <property type="entry name" value="Ribosomal protein S5 domain 2-like"/>
    <property type="match status" value="1"/>
</dbReference>
<dbReference type="AlphaFoldDB" id="A0A511YZQ8"/>
<dbReference type="GO" id="GO:0006508">
    <property type="term" value="P:proteolysis"/>
    <property type="evidence" value="ECO:0007669"/>
    <property type="project" value="InterPro"/>
</dbReference>
<dbReference type="Proteomes" id="UP000321484">
    <property type="component" value="Unassembled WGS sequence"/>
</dbReference>
<comment type="caution">
    <text evidence="3">The sequence shown here is derived from an EMBL/GenBank/DDBJ whole genome shotgun (WGS) entry which is preliminary data.</text>
</comment>
<protein>
    <recommendedName>
        <fullName evidence="2">PDZ domain-containing protein</fullName>
    </recommendedName>
</protein>